<protein>
    <submittedName>
        <fullName evidence="3">Uncharacterized protein LOC104240587</fullName>
    </submittedName>
</protein>
<organism evidence="2 3">
    <name type="scientific">Nicotiana sylvestris</name>
    <name type="common">Wood tobacco</name>
    <name type="synonym">South American tobacco</name>
    <dbReference type="NCBI Taxonomy" id="4096"/>
    <lineage>
        <taxon>Eukaryota</taxon>
        <taxon>Viridiplantae</taxon>
        <taxon>Streptophyta</taxon>
        <taxon>Embryophyta</taxon>
        <taxon>Tracheophyta</taxon>
        <taxon>Spermatophyta</taxon>
        <taxon>Magnoliopsida</taxon>
        <taxon>eudicotyledons</taxon>
        <taxon>Gunneridae</taxon>
        <taxon>Pentapetalae</taxon>
        <taxon>asterids</taxon>
        <taxon>lamiids</taxon>
        <taxon>Solanales</taxon>
        <taxon>Solanaceae</taxon>
        <taxon>Nicotianoideae</taxon>
        <taxon>Nicotianeae</taxon>
        <taxon>Nicotiana</taxon>
    </lineage>
</organism>
<sequence>MKVISNYLKQLIRTFLDENQSFSSKITVKSSLGISMKRFKDVLEKEKLTREFKDSPFGHFLELPNNPKFSTKVVHGLLLRRIYGEKTNELWFDFYNMSVRFGLNEFAIMIGLNCKDFPTKEALNKLIRPGKQLWKIITTDRKRMTGEKLINLIKSTKQKDHKFALTLAWFVHCILLARDRSCGIGKVILKLACNKDDFYKYPWGRRCFGLTLEYLSIDMKIRQRLGSYNLYGFPWAFIAWAYEAIPSLRPNNFTPERTISPRMMKWLSVKPAKGNPFEIKVDMVVHPLLFPTTEENRSSCLQNICHFDDKKDILMDSLNVELKGVAVLRHIGDELDGHKGDMRASEIERGVVRSITSIEKEVTGKRKREIERGVVRATTSIEKEVTEKERVLWMLLVSTILAFAPNMNKRKKSN</sequence>
<dbReference type="PANTHER" id="PTHR48449">
    <property type="entry name" value="DUF1985 DOMAIN-CONTAINING PROTEIN"/>
    <property type="match status" value="1"/>
</dbReference>
<reference evidence="2" key="1">
    <citation type="journal article" date="2013" name="Genome Biol.">
        <title>Reference genomes and transcriptomes of Nicotiana sylvestris and Nicotiana tomentosiformis.</title>
        <authorList>
            <person name="Sierro N."/>
            <person name="Battey J.N."/>
            <person name="Ouadi S."/>
            <person name="Bovet L."/>
            <person name="Goepfert S."/>
            <person name="Bakaher N."/>
            <person name="Peitsch M.C."/>
            <person name="Ivanov N.V."/>
        </authorList>
    </citation>
    <scope>NUCLEOTIDE SEQUENCE [LARGE SCALE GENOMIC DNA]</scope>
</reference>
<keyword evidence="2" id="KW-1185">Reference proteome</keyword>
<gene>
    <name evidence="3" type="primary">LOC104240587</name>
</gene>
<dbReference type="RefSeq" id="XP_009793752.1">
    <property type="nucleotide sequence ID" value="XM_009795450.1"/>
</dbReference>
<dbReference type="Pfam" id="PF09331">
    <property type="entry name" value="DUF1985"/>
    <property type="match status" value="1"/>
</dbReference>
<dbReference type="AlphaFoldDB" id="A0A1U7XNY1"/>
<dbReference type="eggNOG" id="ENOG502R7H8">
    <property type="taxonomic scope" value="Eukaryota"/>
</dbReference>
<dbReference type="PANTHER" id="PTHR48449:SF1">
    <property type="entry name" value="DUF1985 DOMAIN-CONTAINING PROTEIN"/>
    <property type="match status" value="1"/>
</dbReference>
<dbReference type="InterPro" id="IPR015410">
    <property type="entry name" value="DUF1985"/>
</dbReference>
<proteinExistence type="predicted"/>
<evidence type="ECO:0000313" key="3">
    <source>
        <dbReference type="RefSeq" id="XP_009793752.1"/>
    </source>
</evidence>
<accession>A0A1U7XNY1</accession>
<feature type="domain" description="DUF1985" evidence="1">
    <location>
        <begin position="78"/>
        <end position="212"/>
    </location>
</feature>
<name>A0A1U7XNY1_NICSY</name>
<dbReference type="Proteomes" id="UP000189701">
    <property type="component" value="Unplaced"/>
</dbReference>
<evidence type="ECO:0000313" key="2">
    <source>
        <dbReference type="Proteomes" id="UP000189701"/>
    </source>
</evidence>
<evidence type="ECO:0000259" key="1">
    <source>
        <dbReference type="Pfam" id="PF09331"/>
    </source>
</evidence>
<reference evidence="3" key="2">
    <citation type="submission" date="2025-08" db="UniProtKB">
        <authorList>
            <consortium name="RefSeq"/>
        </authorList>
    </citation>
    <scope>IDENTIFICATION</scope>
    <source>
        <tissue evidence="3">Leaf</tissue>
    </source>
</reference>